<dbReference type="OMA" id="FYYCAME"/>
<evidence type="ECO:0000313" key="8">
    <source>
        <dbReference type="Ensembl" id="ENSPNAP00000028616.2"/>
    </source>
</evidence>
<dbReference type="GO" id="GO:0002250">
    <property type="term" value="P:adaptive immune response"/>
    <property type="evidence" value="ECO:0007669"/>
    <property type="project" value="UniProtKB-KW"/>
</dbReference>
<evidence type="ECO:0000256" key="4">
    <source>
        <dbReference type="ARBA" id="ARBA00023319"/>
    </source>
</evidence>
<dbReference type="InterPro" id="IPR036179">
    <property type="entry name" value="Ig-like_dom_sf"/>
</dbReference>
<dbReference type="SUPFAM" id="SSF48726">
    <property type="entry name" value="Immunoglobulin"/>
    <property type="match status" value="1"/>
</dbReference>
<evidence type="ECO:0000256" key="6">
    <source>
        <dbReference type="SAM" id="SignalP"/>
    </source>
</evidence>
<dbReference type="GeneTree" id="ENSGT01120000272416"/>
<name>A0A3B4DZX3_PYGNA</name>
<dbReference type="PANTHER" id="PTHR19367">
    <property type="entry name" value="T-CELL RECEPTOR ALPHA CHAIN V REGION"/>
    <property type="match status" value="1"/>
</dbReference>
<reference evidence="8 9" key="1">
    <citation type="submission" date="2020-10" db="EMBL/GenBank/DDBJ databases">
        <title>Pygocentrus nattereri (red-bellied piranha) genome, fPygNat1, primary haplotype.</title>
        <authorList>
            <person name="Myers G."/>
            <person name="Meyer A."/>
            <person name="Karagic N."/>
            <person name="Pippel M."/>
            <person name="Winkler S."/>
            <person name="Tracey A."/>
            <person name="Wood J."/>
            <person name="Formenti G."/>
            <person name="Howe K."/>
            <person name="Fedrigo O."/>
            <person name="Jarvis E.D."/>
        </authorList>
    </citation>
    <scope>NUCLEOTIDE SEQUENCE [LARGE SCALE GENOMIC DNA]</scope>
</reference>
<keyword evidence="9" id="KW-1185">Reference proteome</keyword>
<dbReference type="SMART" id="SM00406">
    <property type="entry name" value="IGv"/>
    <property type="match status" value="1"/>
</dbReference>
<feature type="domain" description="Ig-like" evidence="7">
    <location>
        <begin position="37"/>
        <end position="136"/>
    </location>
</feature>
<evidence type="ECO:0000259" key="7">
    <source>
        <dbReference type="PROSITE" id="PS50835"/>
    </source>
</evidence>
<feature type="signal peptide" evidence="6">
    <location>
        <begin position="1"/>
        <end position="22"/>
    </location>
</feature>
<keyword evidence="4" id="KW-0393">Immunoglobulin domain</keyword>
<keyword evidence="5" id="KW-0391">Immunity</keyword>
<dbReference type="Gene3D" id="2.60.40.10">
    <property type="entry name" value="Immunoglobulins"/>
    <property type="match status" value="1"/>
</dbReference>
<dbReference type="Pfam" id="PF07686">
    <property type="entry name" value="V-set"/>
    <property type="match status" value="1"/>
</dbReference>
<feature type="chain" id="PRO_5043870600" description="Ig-like domain-containing protein" evidence="6">
    <location>
        <begin position="23"/>
        <end position="210"/>
    </location>
</feature>
<dbReference type="Proteomes" id="UP001501920">
    <property type="component" value="Chromosome 2"/>
</dbReference>
<dbReference type="InterPro" id="IPR013106">
    <property type="entry name" value="Ig_V-set"/>
</dbReference>
<dbReference type="InterPro" id="IPR003599">
    <property type="entry name" value="Ig_sub"/>
</dbReference>
<sequence>GMTARFQFNFFNIFLFPGDTSAQTVVPLEGEIHSIAPLENKTHIYALEDETVNLSCTYDGDVRTLFWYHQYPGSRPENLLLIVPGSKDESHERLKAKVDVKENRVDLLISSAEISDSALYYCALQPTVTGNPATLYKKCFMQSSVLVRRGSLLLAIGPYSFPKHYICTPSQKLINGSWSSIGITLNNNGVHSRVARRKPLPSKKILPICS</sequence>
<keyword evidence="5" id="KW-1279">T cell receptor</keyword>
<dbReference type="PROSITE" id="PS50835">
    <property type="entry name" value="IG_LIKE"/>
    <property type="match status" value="1"/>
</dbReference>
<proteinExistence type="predicted"/>
<evidence type="ECO:0000256" key="2">
    <source>
        <dbReference type="ARBA" id="ARBA00023130"/>
    </source>
</evidence>
<dbReference type="GO" id="GO:0042101">
    <property type="term" value="C:T cell receptor complex"/>
    <property type="evidence" value="ECO:0007669"/>
    <property type="project" value="UniProtKB-KW"/>
</dbReference>
<accession>A0A3B4DZX3</accession>
<evidence type="ECO:0000313" key="9">
    <source>
        <dbReference type="Proteomes" id="UP001501920"/>
    </source>
</evidence>
<dbReference type="InterPro" id="IPR051287">
    <property type="entry name" value="TCR_variable_region"/>
</dbReference>
<dbReference type="InterPro" id="IPR007110">
    <property type="entry name" value="Ig-like_dom"/>
</dbReference>
<evidence type="ECO:0000256" key="1">
    <source>
        <dbReference type="ARBA" id="ARBA00022729"/>
    </source>
</evidence>
<reference evidence="8" key="2">
    <citation type="submission" date="2025-08" db="UniProtKB">
        <authorList>
            <consortium name="Ensembl"/>
        </authorList>
    </citation>
    <scope>IDENTIFICATION</scope>
</reference>
<dbReference type="Ensembl" id="ENSPNAT00000014961.2">
    <property type="protein sequence ID" value="ENSPNAP00000028616.2"/>
    <property type="gene ID" value="ENSPNAG00000014386.2"/>
</dbReference>
<organism evidence="8 9">
    <name type="scientific">Pygocentrus nattereri</name>
    <name type="common">Red-bellied piranha</name>
    <dbReference type="NCBI Taxonomy" id="42514"/>
    <lineage>
        <taxon>Eukaryota</taxon>
        <taxon>Metazoa</taxon>
        <taxon>Chordata</taxon>
        <taxon>Craniata</taxon>
        <taxon>Vertebrata</taxon>
        <taxon>Euteleostomi</taxon>
        <taxon>Actinopterygii</taxon>
        <taxon>Neopterygii</taxon>
        <taxon>Teleostei</taxon>
        <taxon>Ostariophysi</taxon>
        <taxon>Characiformes</taxon>
        <taxon>Characoidei</taxon>
        <taxon>Pygocentrus</taxon>
    </lineage>
</organism>
<dbReference type="PANTHER" id="PTHR19367:SF18">
    <property type="entry name" value="T CELL RECEPTOR ALPHA VARIABLE 16"/>
    <property type="match status" value="1"/>
</dbReference>
<evidence type="ECO:0000256" key="3">
    <source>
        <dbReference type="ARBA" id="ARBA00023170"/>
    </source>
</evidence>
<keyword evidence="3" id="KW-0675">Receptor</keyword>
<evidence type="ECO:0000256" key="5">
    <source>
        <dbReference type="ARBA" id="ARBA00043266"/>
    </source>
</evidence>
<dbReference type="SMART" id="SM00409">
    <property type="entry name" value="IG"/>
    <property type="match status" value="1"/>
</dbReference>
<reference evidence="8" key="3">
    <citation type="submission" date="2025-09" db="UniProtKB">
        <authorList>
            <consortium name="Ensembl"/>
        </authorList>
    </citation>
    <scope>IDENTIFICATION</scope>
</reference>
<protein>
    <recommendedName>
        <fullName evidence="7">Ig-like domain-containing protein</fullName>
    </recommendedName>
</protein>
<keyword evidence="1 6" id="KW-0732">Signal</keyword>
<dbReference type="InterPro" id="IPR013783">
    <property type="entry name" value="Ig-like_fold"/>
</dbReference>
<keyword evidence="2" id="KW-1064">Adaptive immunity</keyword>
<dbReference type="AlphaFoldDB" id="A0A3B4DZX3"/>